<dbReference type="Gene3D" id="2.60.40.10">
    <property type="entry name" value="Immunoglobulins"/>
    <property type="match status" value="2"/>
</dbReference>
<dbReference type="SUPFAM" id="SSF51004">
    <property type="entry name" value="C-terminal (heme d1) domain of cytochrome cd1-nitrite reductase"/>
    <property type="match status" value="1"/>
</dbReference>
<evidence type="ECO:0000313" key="2">
    <source>
        <dbReference type="EMBL" id="EEF59447.1"/>
    </source>
</evidence>
<dbReference type="InterPro" id="IPR051172">
    <property type="entry name" value="Chlamydia_OmcB"/>
</dbReference>
<proteinExistence type="predicted"/>
<gene>
    <name evidence="2" type="ORF">Cflav_PD2291</name>
</gene>
<dbReference type="Proteomes" id="UP000003688">
    <property type="component" value="Unassembled WGS sequence"/>
</dbReference>
<dbReference type="SUPFAM" id="SSF50969">
    <property type="entry name" value="YVTN repeat-like/Quinoprotein amine dehydrogenase"/>
    <property type="match status" value="2"/>
</dbReference>
<keyword evidence="3" id="KW-1185">Reference proteome</keyword>
<dbReference type="InterPro" id="IPR013783">
    <property type="entry name" value="Ig-like_fold"/>
</dbReference>
<feature type="domain" description="DUF11" evidence="1">
    <location>
        <begin position="1531"/>
        <end position="1645"/>
    </location>
</feature>
<dbReference type="EMBL" id="ABOX02000028">
    <property type="protein sequence ID" value="EEF59447.1"/>
    <property type="molecule type" value="Genomic_DNA"/>
</dbReference>
<dbReference type="PANTHER" id="PTHR34819">
    <property type="entry name" value="LARGE CYSTEINE-RICH PERIPLASMIC PROTEIN OMCB"/>
    <property type="match status" value="1"/>
</dbReference>
<sequence length="1851" mass="194661">MDYGVSAIIIPGLTLANQFVINPMDPKGFAYDMKIVPGLNQTVVVASKSRTDNSTWLGAYEQGILRTNSDFFYSTGLSLEFGNDPSLLYSEDYTGAGFRRYTVDAGGITLLDGTASLLPTFTPMDIVWNAGRIYSSVGNVINPINRTIVGTIAGIPAGSRVVYDTVEGRVFYLCPGANQAVLRAFDGPTLLPIGSRTIPGVSGSTANFVRWGIDGFAFTTSSGQLISFHSSLVATNPPADVAISLVHRPAPYIFGSNVQATITITNTGPNVATDVAWANTLPVGTIIANATSSSGSLVIASNTVSGVLPTLAVGASATVSVVFLPSATGIVTNQVVVTSSSIDPVFTNNLYSALLWVQPASGLPATISLGLPVKDLERDPIRPLLYASFGANAGAIANSVAIIDPINGSISSPVLVGSDPGKLAASPDGQFLYVALDGEGVVKKLALPNLSWVGSFPVPQNQTVSRMVVSPVNSDMVVIRRMPDAITSLHIAGVHQPGELGSQGLFAFSQASGQLFGCDGFHSNVKLYQLNTGTNGLTLLDGQAGKQSQSTDLKSSSAFLFFNGGMIVNPATKRVRAVMPVPYNSLVEPDSGCGRAFYLTPAGSTWTLRAFDIDQGIEVGSLPIVLSGTPQRLLRWGTDGLALYTANSQILILRGQLVPTNPPIDLVIHQSVGSSIATTNDTLNISLQLTNLGPVTASGVVVTQAFSLSVTNLTFGGTDGTATYTNGIATWRVGNLSTGTVASLNVSLRVLKPGTFTVSAGAYHNLNDSFWGNNTALNSINIFNPAASNVLQVLLPTRDLVYDAVRDRLYASTPATNGLAGNLVAVIDPASGTMERAFPAGSEPDQLALSEDSRFLHTALDGAMGVQRFDLQSNIADLSFSFGTNDIYFAQDLKVQPGHPETIAASLGSFNFASGYPSDVVVYDAGVPRSLRGGPSRGVTFSSEGSYLFGYVSPSLSFGFMRMKLGDAGFVSSENLPGFTSGPGDLKFSNGRLYSSSGQVLDPYAPVLIGSLSASGTKAIDPDVGRAFYLSQNGTNWELRAFDLATLQSTGTQVVANVQGTPSSLVRCGTDRLAFRTSSNQLFIVHSQLVPTNQVGFADLAVSQQAAQDHSAPNETLRFTITVTNRGPSAATNVLLAIQPPAPIASLTIQLPQGSSSNVNGNYLCNLGTVGVGQSLAVVLSTVITNSARYSNSVSVSAYTLDSNPSNNTSAIDMQGLFFQRSDSTKIYTAATTAMAYDPVGQRLFAALSPSGATNQLAWFDPQSGVMMGSKILDIISPTSMLITEDGQYLYLSSKNIGQVQRINLPSLTVDLSFTPPGATAVPALALVPGNPRSVVLTYWVTNTPIAAVFDDATPRPNQIIGNQFTLLAGATDAPAVYGYSYVGTGIPDVYRMNLTASGMQPLDYGPKDTPWGNQTQMSYASGRLFFASGSVMNPSSWTQEQSFTLPYYGLSMALLPGADRATFLTGDSVSGFLAHFCIDSISSRQQLAQIDVRLSTLGFGNLTYCGADRFAFRSPNEIVFIRSSAIPAADLTLHSSLSTNQIMVGDTVSLQLVVSNAGPYAVSGVFLSNNLPVGLNIVTSSLTQGTVNANAHQVIASIGTLATNGTATLNLVLSPDGATLGSVTVSSDVSGSNLSDPIPFNNHAIQQLLVLPKDSDHDGIPDDWELAHGLNPFDASDALLDSDCDGKSNLEEYLAGTDPMVFDGLRIVSMQSDHDGGFKLVVHGAIGKTYAIETSTNVTEWSELKSFVCTADNQEVRVLSTGSIQKSFYRLHTSTNAPLPLLTLINSSAATNAPLLQVTAPPGYYYALQTSTNLVDWTVATNFYATSCTSLISGSHSPVTGSVFYRVKSE</sequence>
<name>B9XL96_PEDPL</name>
<accession>B9XL96</accession>
<dbReference type="NCBIfam" id="TIGR01451">
    <property type="entry name" value="B_ant_repeat"/>
    <property type="match status" value="3"/>
</dbReference>
<protein>
    <submittedName>
        <fullName evidence="2">Conserved repeat domain protein</fullName>
    </submittedName>
</protein>
<dbReference type="Pfam" id="PF01345">
    <property type="entry name" value="DUF11"/>
    <property type="match status" value="4"/>
</dbReference>
<dbReference type="InterPro" id="IPR015943">
    <property type="entry name" value="WD40/YVTN_repeat-like_dom_sf"/>
</dbReference>
<reference evidence="2 3" key="1">
    <citation type="journal article" date="2011" name="J. Bacteriol.">
        <title>Genome sequence of 'Pedosphaera parvula' Ellin514, an aerobic Verrucomicrobial isolate from pasture soil.</title>
        <authorList>
            <person name="Kant R."/>
            <person name="van Passel M.W."/>
            <person name="Sangwan P."/>
            <person name="Palva A."/>
            <person name="Lucas S."/>
            <person name="Copeland A."/>
            <person name="Lapidus A."/>
            <person name="Glavina Del Rio T."/>
            <person name="Dalin E."/>
            <person name="Tice H."/>
            <person name="Bruce D."/>
            <person name="Goodwin L."/>
            <person name="Pitluck S."/>
            <person name="Chertkov O."/>
            <person name="Larimer F.W."/>
            <person name="Land M.L."/>
            <person name="Hauser L."/>
            <person name="Brettin T.S."/>
            <person name="Detter J.C."/>
            <person name="Han S."/>
            <person name="de Vos W.M."/>
            <person name="Janssen P.H."/>
            <person name="Smidt H."/>
        </authorList>
    </citation>
    <scope>NUCLEOTIDE SEQUENCE [LARGE SCALE GENOMIC DNA]</scope>
    <source>
        <strain evidence="2 3">Ellin514</strain>
    </source>
</reference>
<dbReference type="STRING" id="320771.Cflav_PD2291"/>
<feature type="domain" description="DUF11" evidence="1">
    <location>
        <begin position="665"/>
        <end position="776"/>
    </location>
</feature>
<dbReference type="Gene3D" id="2.60.40.1170">
    <property type="entry name" value="Mu homology domain, subdomain B"/>
    <property type="match status" value="1"/>
</dbReference>
<dbReference type="InterPro" id="IPR011044">
    <property type="entry name" value="Quino_amine_DH_bsu"/>
</dbReference>
<dbReference type="Gene3D" id="2.130.10.10">
    <property type="entry name" value="YVTN repeat-like/Quinoprotein amine dehydrogenase"/>
    <property type="match status" value="2"/>
</dbReference>
<dbReference type="InterPro" id="IPR001434">
    <property type="entry name" value="OmcB-like_DUF11"/>
</dbReference>
<evidence type="ECO:0000313" key="3">
    <source>
        <dbReference type="Proteomes" id="UP000003688"/>
    </source>
</evidence>
<comment type="caution">
    <text evidence="2">The sequence shown here is derived from an EMBL/GenBank/DDBJ whole genome shotgun (WGS) entry which is preliminary data.</text>
</comment>
<feature type="domain" description="DUF11" evidence="1">
    <location>
        <begin position="240"/>
        <end position="353"/>
    </location>
</feature>
<dbReference type="InterPro" id="IPR011048">
    <property type="entry name" value="Haem_d1_sf"/>
</dbReference>
<dbReference type="InterPro" id="IPR047589">
    <property type="entry name" value="DUF11_rpt"/>
</dbReference>
<feature type="domain" description="DUF11" evidence="1">
    <location>
        <begin position="1099"/>
        <end position="1212"/>
    </location>
</feature>
<evidence type="ECO:0000259" key="1">
    <source>
        <dbReference type="Pfam" id="PF01345"/>
    </source>
</evidence>
<organism evidence="2 3">
    <name type="scientific">Pedosphaera parvula (strain Ellin514)</name>
    <dbReference type="NCBI Taxonomy" id="320771"/>
    <lineage>
        <taxon>Bacteria</taxon>
        <taxon>Pseudomonadati</taxon>
        <taxon>Verrucomicrobiota</taxon>
        <taxon>Pedosphaerae</taxon>
        <taxon>Pedosphaerales</taxon>
        <taxon>Pedosphaeraceae</taxon>
        <taxon>Pedosphaera</taxon>
    </lineage>
</organism>